<name>A0A0F5MPT2_9RICK</name>
<keyword evidence="3" id="KW-1185">Reference proteome</keyword>
<dbReference type="AlphaFoldDB" id="A0A0F5MPT2"/>
<gene>
    <name evidence="2" type="ORF">SZ25_00129</name>
</gene>
<organism evidence="2 3">
    <name type="scientific">Candidatus Arcanibacter lacustris</name>
    <dbReference type="NCBI Taxonomy" id="1607817"/>
    <lineage>
        <taxon>Bacteria</taxon>
        <taxon>Pseudomonadati</taxon>
        <taxon>Pseudomonadota</taxon>
        <taxon>Alphaproteobacteria</taxon>
        <taxon>Rickettsiales</taxon>
        <taxon>Candidatus Arcanibacter</taxon>
    </lineage>
</organism>
<protein>
    <submittedName>
        <fullName evidence="2">Uncharacterized protein</fullName>
    </submittedName>
</protein>
<comment type="caution">
    <text evidence="2">The sequence shown here is derived from an EMBL/GenBank/DDBJ whole genome shotgun (WGS) entry which is preliminary data.</text>
</comment>
<proteinExistence type="predicted"/>
<feature type="compositionally biased region" description="Basic and acidic residues" evidence="1">
    <location>
        <begin position="15"/>
        <end position="29"/>
    </location>
</feature>
<sequence length="61" mass="6232">MTHIPAQPSASTALRKADNIKTEVESSAKTKENIAAISSKPKVSNVAAVAPASDNAVDIDA</sequence>
<evidence type="ECO:0000256" key="1">
    <source>
        <dbReference type="SAM" id="MobiDB-lite"/>
    </source>
</evidence>
<evidence type="ECO:0000313" key="3">
    <source>
        <dbReference type="Proteomes" id="UP000033358"/>
    </source>
</evidence>
<feature type="region of interest" description="Disordered" evidence="1">
    <location>
        <begin position="1"/>
        <end position="29"/>
    </location>
</feature>
<accession>A0A0F5MPT2</accession>
<reference evidence="2 3" key="1">
    <citation type="submission" date="2015-02" db="EMBL/GenBank/DDBJ databases">
        <title>Single cell genomics of a rare environmental alphaproteobacterium provides unique insights into Rickettsiaceae evolution.</title>
        <authorList>
            <person name="Martijn J."/>
            <person name="Schulz F."/>
            <person name="Zaremba-Niedzwiedzka K."/>
            <person name="Viklund J."/>
            <person name="Stepanauskas R."/>
            <person name="Andersson S.G.E."/>
            <person name="Horn M."/>
            <person name="Guy L."/>
            <person name="Ettema T.J.G."/>
        </authorList>
    </citation>
    <scope>NUCLEOTIDE SEQUENCE [LARGE SCALE GENOMIC DNA]</scope>
    <source>
        <strain evidence="2 3">SCGC AAA041-L04</strain>
    </source>
</reference>
<dbReference type="EMBL" id="JYHA01000025">
    <property type="protein sequence ID" value="KKB96780.1"/>
    <property type="molecule type" value="Genomic_DNA"/>
</dbReference>
<evidence type="ECO:0000313" key="2">
    <source>
        <dbReference type="EMBL" id="KKB96780.1"/>
    </source>
</evidence>
<dbReference type="Proteomes" id="UP000033358">
    <property type="component" value="Unassembled WGS sequence"/>
</dbReference>